<dbReference type="SUPFAM" id="SSF50729">
    <property type="entry name" value="PH domain-like"/>
    <property type="match status" value="1"/>
</dbReference>
<reference evidence="4 5" key="1">
    <citation type="journal article" date="2018" name="Nat. Ecol. Evol.">
        <title>Pezizomycetes genomes reveal the molecular basis of ectomycorrhizal truffle lifestyle.</title>
        <authorList>
            <person name="Murat C."/>
            <person name="Payen T."/>
            <person name="Noel B."/>
            <person name="Kuo A."/>
            <person name="Morin E."/>
            <person name="Chen J."/>
            <person name="Kohler A."/>
            <person name="Krizsan K."/>
            <person name="Balestrini R."/>
            <person name="Da Silva C."/>
            <person name="Montanini B."/>
            <person name="Hainaut M."/>
            <person name="Levati E."/>
            <person name="Barry K.W."/>
            <person name="Belfiori B."/>
            <person name="Cichocki N."/>
            <person name="Clum A."/>
            <person name="Dockter R.B."/>
            <person name="Fauchery L."/>
            <person name="Guy J."/>
            <person name="Iotti M."/>
            <person name="Le Tacon F."/>
            <person name="Lindquist E.A."/>
            <person name="Lipzen A."/>
            <person name="Malagnac F."/>
            <person name="Mello A."/>
            <person name="Molinier V."/>
            <person name="Miyauchi S."/>
            <person name="Poulain J."/>
            <person name="Riccioni C."/>
            <person name="Rubini A."/>
            <person name="Sitrit Y."/>
            <person name="Splivallo R."/>
            <person name="Traeger S."/>
            <person name="Wang M."/>
            <person name="Zifcakova L."/>
            <person name="Wipf D."/>
            <person name="Zambonelli A."/>
            <person name="Paolocci F."/>
            <person name="Nowrousian M."/>
            <person name="Ottonello S."/>
            <person name="Baldrian P."/>
            <person name="Spatafora J.W."/>
            <person name="Henrissat B."/>
            <person name="Nagy L.G."/>
            <person name="Aury J.M."/>
            <person name="Wincker P."/>
            <person name="Grigoriev I.V."/>
            <person name="Bonfante P."/>
            <person name="Martin F.M."/>
        </authorList>
    </citation>
    <scope>NUCLEOTIDE SEQUENCE [LARGE SCALE GENOMIC DNA]</scope>
    <source>
        <strain evidence="4 5">ATCC MYA-4762</strain>
    </source>
</reference>
<dbReference type="SUPFAM" id="SSF103657">
    <property type="entry name" value="BAR/IMD domain-like"/>
    <property type="match status" value="1"/>
</dbReference>
<dbReference type="AlphaFoldDB" id="A0A3N4M3E5"/>
<evidence type="ECO:0000313" key="5">
    <source>
        <dbReference type="Proteomes" id="UP000267821"/>
    </source>
</evidence>
<dbReference type="PANTHER" id="PTHR31941">
    <property type="entry name" value="CYTOSKELETAL SIGNALING PROTEIN SLM1"/>
    <property type="match status" value="1"/>
</dbReference>
<sequence>MSSTEVIPKGATPDTASTLEQRLKAWKHMVGRLEEYLEQHESLYKTMGKEYEKVGKKIEDPLKESEMFTQTAGGICSLFENMRTNTSTLAASHQETAKNIKSGVIPQLERLHTEIKAKAKELNHGATKGTKAVTKSRESTQKHIDQLAKNVGRFDSAGGAGAKLTDPMEDPYIVKRRVLNKLHTQVGEENAQRQDLLAVQTGFQAFEAHVIQTVQGALNAFYQAVGAQAERTKGLYGNIISTATRVPLDIEWNAFVQKYEDVLINPVTPNRDVVSITFPNQHHGSTKPQIEGSLQRKGKILGRYNTAYYVLTLSKYLHEFENADVTMKDPEPQLSLYLPECKIGALTAAPDAKFTLSGKDANKNQKLTREHDFVFKASTHEEAAMWWDAISKASGIRTAELPAPTRENSLATAPPPYKEKEKLKLDTQANTKEADTVAGGSVVQSPVAQTPVAPEK</sequence>
<name>A0A3N4M3E5_9PEZI</name>
<dbReference type="SMART" id="SM00233">
    <property type="entry name" value="PH"/>
    <property type="match status" value="1"/>
</dbReference>
<keyword evidence="1" id="KW-0597">Phosphoprotein</keyword>
<dbReference type="Pfam" id="PF20399">
    <property type="entry name" value="PH_20"/>
    <property type="match status" value="1"/>
</dbReference>
<evidence type="ECO:0000256" key="2">
    <source>
        <dbReference type="SAM" id="MobiDB-lite"/>
    </source>
</evidence>
<dbReference type="InterPro" id="IPR046868">
    <property type="entry name" value="BAR_4"/>
</dbReference>
<dbReference type="Proteomes" id="UP000267821">
    <property type="component" value="Unassembled WGS sequence"/>
</dbReference>
<dbReference type="STRING" id="1051890.A0A3N4M3E5"/>
<proteinExistence type="predicted"/>
<protein>
    <recommendedName>
        <fullName evidence="3">PH domain-containing protein</fullName>
    </recommendedName>
</protein>
<gene>
    <name evidence="4" type="ORF">L211DRAFT_854832</name>
</gene>
<evidence type="ECO:0000256" key="1">
    <source>
        <dbReference type="ARBA" id="ARBA00022553"/>
    </source>
</evidence>
<dbReference type="OrthoDB" id="2264563at2759"/>
<evidence type="ECO:0000313" key="4">
    <source>
        <dbReference type="EMBL" id="RPB29537.1"/>
    </source>
</evidence>
<dbReference type="InterPro" id="IPR001849">
    <property type="entry name" value="PH_domain"/>
</dbReference>
<evidence type="ECO:0000259" key="3">
    <source>
        <dbReference type="PROSITE" id="PS50003"/>
    </source>
</evidence>
<dbReference type="InterPro" id="IPR043453">
    <property type="entry name" value="Slm1_PH"/>
</dbReference>
<dbReference type="EMBL" id="ML121527">
    <property type="protein sequence ID" value="RPB29537.1"/>
    <property type="molecule type" value="Genomic_DNA"/>
</dbReference>
<dbReference type="Gene3D" id="1.20.1270.60">
    <property type="entry name" value="Arfaptin homology (AH) domain/BAR domain"/>
    <property type="match status" value="1"/>
</dbReference>
<dbReference type="PANTHER" id="PTHR31941:SF1">
    <property type="entry name" value="CYTOSKELETAL SIGNALING PROTEIN SLM1"/>
    <property type="match status" value="1"/>
</dbReference>
<dbReference type="InterPro" id="IPR027267">
    <property type="entry name" value="AH/BAR_dom_sf"/>
</dbReference>
<dbReference type="Gene3D" id="2.30.29.30">
    <property type="entry name" value="Pleckstrin-homology domain (PH domain)/Phosphotyrosine-binding domain (PTB)"/>
    <property type="match status" value="1"/>
</dbReference>
<dbReference type="PROSITE" id="PS50003">
    <property type="entry name" value="PH_DOMAIN"/>
    <property type="match status" value="1"/>
</dbReference>
<dbReference type="InterPro" id="IPR046869">
    <property type="entry name" value="SLM1/RGC1-like_PH"/>
</dbReference>
<feature type="domain" description="PH" evidence="3">
    <location>
        <begin position="287"/>
        <end position="395"/>
    </location>
</feature>
<keyword evidence="5" id="KW-1185">Reference proteome</keyword>
<organism evidence="4 5">
    <name type="scientific">Terfezia boudieri ATCC MYA-4762</name>
    <dbReference type="NCBI Taxonomy" id="1051890"/>
    <lineage>
        <taxon>Eukaryota</taxon>
        <taxon>Fungi</taxon>
        <taxon>Dikarya</taxon>
        <taxon>Ascomycota</taxon>
        <taxon>Pezizomycotina</taxon>
        <taxon>Pezizomycetes</taxon>
        <taxon>Pezizales</taxon>
        <taxon>Pezizaceae</taxon>
        <taxon>Terfezia</taxon>
    </lineage>
</organism>
<dbReference type="Pfam" id="PF20400">
    <property type="entry name" value="BAR_4"/>
    <property type="match status" value="1"/>
</dbReference>
<accession>A0A3N4M3E5</accession>
<dbReference type="InterPro" id="IPR011993">
    <property type="entry name" value="PH-like_dom_sf"/>
</dbReference>
<dbReference type="CDD" id="cd13311">
    <property type="entry name" value="PH_Slm1"/>
    <property type="match status" value="1"/>
</dbReference>
<feature type="region of interest" description="Disordered" evidence="2">
    <location>
        <begin position="400"/>
        <end position="456"/>
    </location>
</feature>
<dbReference type="InParanoid" id="A0A3N4M3E5"/>